<dbReference type="AlphaFoldDB" id="A0A2G3DU51"/>
<feature type="domain" description="N-acetyltransferase" evidence="1">
    <location>
        <begin position="2"/>
        <end position="148"/>
    </location>
</feature>
<sequence length="269" mass="30372">MKEYICATTKDLDSVFGIVQSSIKEIYPQYYPKEVVDFFSDLHSKESILKDIEDELVGILQVDGKCVGTGCYKDNHITRVYIEPAYQKKGYGSYIMDCLEKNISLNYSSAVLDASLPASHLYSSRGYETIEHCKYPVENDVILVYEVMEKALSKNETRIDYNGKKFVPLINTENGEVDGNTVFIYHQSGTDFSAEYSGGEVKTGFMVGKVDAAGELDFYYEHLNLDDEIRAGKCHSVPTIKDNGKIELHEKWQWLNGDLSKGESVVVEL</sequence>
<dbReference type="Pfam" id="PF13673">
    <property type="entry name" value="Acetyltransf_10"/>
    <property type="match status" value="1"/>
</dbReference>
<accession>A0A2G3DU51</accession>
<keyword evidence="2" id="KW-0808">Transferase</keyword>
<organism evidence="2 3">
    <name type="scientific">Pseudobutyrivibrio ruminis</name>
    <dbReference type="NCBI Taxonomy" id="46206"/>
    <lineage>
        <taxon>Bacteria</taxon>
        <taxon>Bacillati</taxon>
        <taxon>Bacillota</taxon>
        <taxon>Clostridia</taxon>
        <taxon>Lachnospirales</taxon>
        <taxon>Lachnospiraceae</taxon>
        <taxon>Pseudobutyrivibrio</taxon>
    </lineage>
</organism>
<dbReference type="Gene3D" id="3.40.630.30">
    <property type="match status" value="1"/>
</dbReference>
<proteinExistence type="predicted"/>
<dbReference type="PROSITE" id="PS51186">
    <property type="entry name" value="GNAT"/>
    <property type="match status" value="1"/>
</dbReference>
<dbReference type="PANTHER" id="PTHR43451:SF1">
    <property type="entry name" value="ACETYLTRANSFERASE"/>
    <property type="match status" value="1"/>
</dbReference>
<dbReference type="InterPro" id="IPR052564">
    <property type="entry name" value="N-acetyltrans/Recomb-assoc"/>
</dbReference>
<dbReference type="InterPro" id="IPR016181">
    <property type="entry name" value="Acyl_CoA_acyltransferase"/>
</dbReference>
<comment type="caution">
    <text evidence="2">The sequence shown here is derived from an EMBL/GenBank/DDBJ whole genome shotgun (WGS) entry which is preliminary data.</text>
</comment>
<reference evidence="2 3" key="2">
    <citation type="submission" date="2017-10" db="EMBL/GenBank/DDBJ databases">
        <authorList>
            <person name="Banno H."/>
            <person name="Chua N.-H."/>
        </authorList>
    </citation>
    <scope>NUCLEOTIDE SEQUENCE [LARGE SCALE GENOMIC DNA]</scope>
    <source>
        <strain evidence="2 3">JK626</strain>
    </source>
</reference>
<protein>
    <submittedName>
        <fullName evidence="2">GNAT family N-acetyltransferase</fullName>
    </submittedName>
</protein>
<reference evidence="2 3" key="1">
    <citation type="submission" date="2017-10" db="EMBL/GenBank/DDBJ databases">
        <title>Resolving the taxonomy of Roseburia spp., Eubacterium rectale and Agathobacter spp. through phylogenomic analysis.</title>
        <authorList>
            <person name="Sheridan P.O."/>
            <person name="Walker A.W."/>
            <person name="Duncan S.H."/>
            <person name="Scott K.P."/>
            <person name="Toole P.W.O."/>
            <person name="Luis P."/>
            <person name="Flint H.J."/>
        </authorList>
    </citation>
    <scope>NUCLEOTIDE SEQUENCE [LARGE SCALE GENOMIC DNA]</scope>
    <source>
        <strain evidence="2 3">JK626</strain>
    </source>
</reference>
<dbReference type="RefSeq" id="WP_099392158.1">
    <property type="nucleotide sequence ID" value="NZ_PDYF01000017.1"/>
</dbReference>
<dbReference type="PANTHER" id="PTHR43451">
    <property type="entry name" value="ACETYLTRANSFERASE (GNAT) FAMILY PROTEIN"/>
    <property type="match status" value="1"/>
</dbReference>
<gene>
    <name evidence="2" type="ORF">CSX01_09115</name>
</gene>
<dbReference type="SUPFAM" id="SSF55729">
    <property type="entry name" value="Acyl-CoA N-acyltransferases (Nat)"/>
    <property type="match status" value="1"/>
</dbReference>
<dbReference type="EMBL" id="PDYF01000017">
    <property type="protein sequence ID" value="PHU34567.1"/>
    <property type="molecule type" value="Genomic_DNA"/>
</dbReference>
<dbReference type="Pfam" id="PF26421">
    <property type="entry name" value="Avidin_like"/>
    <property type="match status" value="1"/>
</dbReference>
<evidence type="ECO:0000313" key="3">
    <source>
        <dbReference type="Proteomes" id="UP000225889"/>
    </source>
</evidence>
<dbReference type="InterPro" id="IPR000182">
    <property type="entry name" value="GNAT_dom"/>
</dbReference>
<dbReference type="InterPro" id="IPR058595">
    <property type="entry name" value="Avidin-like"/>
</dbReference>
<dbReference type="Proteomes" id="UP000225889">
    <property type="component" value="Unassembled WGS sequence"/>
</dbReference>
<evidence type="ECO:0000259" key="1">
    <source>
        <dbReference type="PROSITE" id="PS51186"/>
    </source>
</evidence>
<dbReference type="GO" id="GO:0016747">
    <property type="term" value="F:acyltransferase activity, transferring groups other than amino-acyl groups"/>
    <property type="evidence" value="ECO:0007669"/>
    <property type="project" value="InterPro"/>
</dbReference>
<dbReference type="CDD" id="cd04301">
    <property type="entry name" value="NAT_SF"/>
    <property type="match status" value="1"/>
</dbReference>
<name>A0A2G3DU51_9FIRM</name>
<evidence type="ECO:0000313" key="2">
    <source>
        <dbReference type="EMBL" id="PHU34567.1"/>
    </source>
</evidence>